<comment type="caution">
    <text evidence="1">The sequence shown here is derived from an EMBL/GenBank/DDBJ whole genome shotgun (WGS) entry which is preliminary data.</text>
</comment>
<protein>
    <submittedName>
        <fullName evidence="1">Uncharacterized protein</fullName>
    </submittedName>
</protein>
<proteinExistence type="predicted"/>
<evidence type="ECO:0000313" key="2">
    <source>
        <dbReference type="Proteomes" id="UP000540989"/>
    </source>
</evidence>
<dbReference type="RefSeq" id="WP_184222537.1">
    <property type="nucleotide sequence ID" value="NZ_JACHIP010000011.1"/>
</dbReference>
<evidence type="ECO:0000313" key="1">
    <source>
        <dbReference type="EMBL" id="MBB5060301.1"/>
    </source>
</evidence>
<reference evidence="1 2" key="1">
    <citation type="submission" date="2020-08" db="EMBL/GenBank/DDBJ databases">
        <title>Genomic Encyclopedia of Type Strains, Phase IV (KMG-V): Genome sequencing to study the core and pangenomes of soil and plant-associated prokaryotes.</title>
        <authorList>
            <person name="Whitman W."/>
        </authorList>
    </citation>
    <scope>NUCLEOTIDE SEQUENCE [LARGE SCALE GENOMIC DNA]</scope>
    <source>
        <strain evidence="1 2">M8UP14</strain>
    </source>
</reference>
<name>A0A7W8E651_9BACT</name>
<dbReference type="EMBL" id="JACHIP010000011">
    <property type="protein sequence ID" value="MBB5060301.1"/>
    <property type="molecule type" value="Genomic_DNA"/>
</dbReference>
<dbReference type="AlphaFoldDB" id="A0A7W8E651"/>
<sequence>MTIDRREAQRMLLPQSAKERLLPLLHVEFANPIMVDAAGSGKLFAGTAVTTRSSAITAVPGSQTLPDGTAVFVRLSQRNERQFLIEGDHAVLGGVNLPLQTNQVVRVAMPARPEPGVRIGPYQLPRMNAGAVLLPGGTINNLQVRSNVAMDAGPR</sequence>
<dbReference type="Proteomes" id="UP000540989">
    <property type="component" value="Unassembled WGS sequence"/>
</dbReference>
<organism evidence="1 2">
    <name type="scientific">Granulicella aggregans</name>
    <dbReference type="NCBI Taxonomy" id="474949"/>
    <lineage>
        <taxon>Bacteria</taxon>
        <taxon>Pseudomonadati</taxon>
        <taxon>Acidobacteriota</taxon>
        <taxon>Terriglobia</taxon>
        <taxon>Terriglobales</taxon>
        <taxon>Acidobacteriaceae</taxon>
        <taxon>Granulicella</taxon>
    </lineage>
</organism>
<gene>
    <name evidence="1" type="ORF">HDF16_005037</name>
</gene>
<keyword evidence="2" id="KW-1185">Reference proteome</keyword>
<accession>A0A7W8E651</accession>